<accession>A0A1M6SJJ4</accession>
<gene>
    <name evidence="1" type="ORF">SAMN05216463_103220</name>
</gene>
<dbReference type="Proteomes" id="UP000184130">
    <property type="component" value="Unassembled WGS sequence"/>
</dbReference>
<evidence type="ECO:0000313" key="1">
    <source>
        <dbReference type="EMBL" id="SHK44820.1"/>
    </source>
</evidence>
<dbReference type="AlphaFoldDB" id="A0A1M6SJJ4"/>
<dbReference type="EMBL" id="FRBD01000003">
    <property type="protein sequence ID" value="SHK44820.1"/>
    <property type="molecule type" value="Genomic_DNA"/>
</dbReference>
<organism evidence="1 2">
    <name type="scientific">Xylanibacter ruminicola</name>
    <name type="common">Prevotella ruminicola</name>
    <dbReference type="NCBI Taxonomy" id="839"/>
    <lineage>
        <taxon>Bacteria</taxon>
        <taxon>Pseudomonadati</taxon>
        <taxon>Bacteroidota</taxon>
        <taxon>Bacteroidia</taxon>
        <taxon>Bacteroidales</taxon>
        <taxon>Prevotellaceae</taxon>
        <taxon>Xylanibacter</taxon>
    </lineage>
</organism>
<dbReference type="InterPro" id="IPR029024">
    <property type="entry name" value="TerB-like"/>
</dbReference>
<name>A0A1M6SJJ4_XYLRU</name>
<proteinExistence type="predicted"/>
<dbReference type="RefSeq" id="WP_073205269.1">
    <property type="nucleotide sequence ID" value="NZ_FRBD01000003.1"/>
</dbReference>
<evidence type="ECO:0000313" key="2">
    <source>
        <dbReference type="Proteomes" id="UP000184130"/>
    </source>
</evidence>
<dbReference type="Gene3D" id="1.10.3680.10">
    <property type="entry name" value="TerB-like"/>
    <property type="match status" value="1"/>
</dbReference>
<protein>
    <submittedName>
        <fullName evidence="1">Uncharacterized protein</fullName>
    </submittedName>
</protein>
<dbReference type="SUPFAM" id="SSF158682">
    <property type="entry name" value="TerB-like"/>
    <property type="match status" value="1"/>
</dbReference>
<sequence length="463" mass="53236">MKQIERASIMRIVSDMVIADAIIDVREIEFINSIKNKYSIKKEDEILGASYTLSDALSILIDSTDSLKQELVEGLINVSLSDNYCSREEAILLIAIKICLSSTELSAKIISMNTSNIFIEPTQILYVESEFDNDINWEINEAYRELKTEMRLAGFDFVYIPKIANHYRSITASELLRIIEFLYPKASLERLQTVTKQLQNLSTSEFCKDQLSGKLGVKEFSNVAPSLMIKIGDSFVNDKRIANFLILEIDKNVLNTVRNSVDYFSHYYQTSNISRLKQEKGRFIYTGFYKQIFDLYMLQKGVKSSVVIDIYRNVIRFPEADVQMEKLHRREKALYALFLLESASGGINFVKPETPRQFAKYKKRMSAIQTKYRLIYQKFGGEAENAPDISIPEIRLPMIALIKKQLKAHEEVLFHVDDYMIQRNMFGNYCVNIHPSLCCCCGLDNKDVTALSDSIEWQKISAL</sequence>
<dbReference type="OrthoDB" id="1074355at2"/>
<reference evidence="1 2" key="1">
    <citation type="submission" date="2016-11" db="EMBL/GenBank/DDBJ databases">
        <authorList>
            <person name="Jaros S."/>
            <person name="Januszkiewicz K."/>
            <person name="Wedrychowicz H."/>
        </authorList>
    </citation>
    <scope>NUCLEOTIDE SEQUENCE [LARGE SCALE GENOMIC DNA]</scope>
    <source>
        <strain evidence="1 2">KHT3</strain>
    </source>
</reference>